<dbReference type="EMBL" id="JACDQQ010001039">
    <property type="protein sequence ID" value="MBA0085463.1"/>
    <property type="molecule type" value="Genomic_DNA"/>
</dbReference>
<dbReference type="Proteomes" id="UP000567293">
    <property type="component" value="Unassembled WGS sequence"/>
</dbReference>
<dbReference type="Gene3D" id="3.40.640.10">
    <property type="entry name" value="Type I PLP-dependent aspartate aminotransferase-like (Major domain)"/>
    <property type="match status" value="1"/>
</dbReference>
<comment type="caution">
    <text evidence="2">The sequence shown here is derived from an EMBL/GenBank/DDBJ whole genome shotgun (WGS) entry which is preliminary data.</text>
</comment>
<dbReference type="GO" id="GO:0008483">
    <property type="term" value="F:transaminase activity"/>
    <property type="evidence" value="ECO:0007669"/>
    <property type="project" value="UniProtKB-KW"/>
</dbReference>
<feature type="non-terminal residue" evidence="2">
    <location>
        <position position="195"/>
    </location>
</feature>
<feature type="domain" description="Aminotransferase class I/classII large" evidence="1">
    <location>
        <begin position="63"/>
        <end position="190"/>
    </location>
</feature>
<dbReference type="InterPro" id="IPR015424">
    <property type="entry name" value="PyrdxlP-dep_Trfase"/>
</dbReference>
<dbReference type="InterPro" id="IPR004839">
    <property type="entry name" value="Aminotransferase_I/II_large"/>
</dbReference>
<dbReference type="CDD" id="cd00609">
    <property type="entry name" value="AAT_like"/>
    <property type="match status" value="1"/>
</dbReference>
<dbReference type="InterPro" id="IPR015421">
    <property type="entry name" value="PyrdxlP-dep_Trfase_major"/>
</dbReference>
<accession>A0A7V8NQ36</accession>
<protein>
    <submittedName>
        <fullName evidence="2">Pyridoxal phosphate-dependent aminotransferase</fullName>
    </submittedName>
</protein>
<organism evidence="2 3">
    <name type="scientific">Candidatus Acidiferrum panamense</name>
    <dbReference type="NCBI Taxonomy" id="2741543"/>
    <lineage>
        <taxon>Bacteria</taxon>
        <taxon>Pseudomonadati</taxon>
        <taxon>Acidobacteriota</taxon>
        <taxon>Terriglobia</taxon>
        <taxon>Candidatus Acidiferrales</taxon>
        <taxon>Candidatus Acidiferrum</taxon>
    </lineage>
</organism>
<evidence type="ECO:0000259" key="1">
    <source>
        <dbReference type="Pfam" id="PF00155"/>
    </source>
</evidence>
<gene>
    <name evidence="2" type="ORF">HRJ53_10740</name>
</gene>
<keyword evidence="2" id="KW-0808">Transferase</keyword>
<name>A0A7V8NQ36_9BACT</name>
<keyword evidence="3" id="KW-1185">Reference proteome</keyword>
<dbReference type="SUPFAM" id="SSF53383">
    <property type="entry name" value="PLP-dependent transferases"/>
    <property type="match status" value="1"/>
</dbReference>
<dbReference type="AlphaFoldDB" id="A0A7V8NQ36"/>
<dbReference type="Pfam" id="PF00155">
    <property type="entry name" value="Aminotran_1_2"/>
    <property type="match status" value="1"/>
</dbReference>
<dbReference type="PANTHER" id="PTHR45744">
    <property type="entry name" value="TYROSINE AMINOTRANSFERASE"/>
    <property type="match status" value="1"/>
</dbReference>
<dbReference type="GO" id="GO:0030170">
    <property type="term" value="F:pyridoxal phosphate binding"/>
    <property type="evidence" value="ECO:0007669"/>
    <property type="project" value="InterPro"/>
</dbReference>
<dbReference type="InterPro" id="IPR015422">
    <property type="entry name" value="PyrdxlP-dep_Trfase_small"/>
</dbReference>
<reference evidence="2" key="1">
    <citation type="submission" date="2020-06" db="EMBL/GenBank/DDBJ databases">
        <title>Legume-microbial interactions unlock mineral nutrients during tropical forest succession.</title>
        <authorList>
            <person name="Epihov D.Z."/>
        </authorList>
    </citation>
    <scope>NUCLEOTIDE SEQUENCE [LARGE SCALE GENOMIC DNA]</scope>
    <source>
        <strain evidence="2">Pan2503</strain>
    </source>
</reference>
<evidence type="ECO:0000313" key="3">
    <source>
        <dbReference type="Proteomes" id="UP000567293"/>
    </source>
</evidence>
<sequence length="195" mass="21855">MFADRTKWNLAPNRLSEALERHRAAGKPLVDLTASNPTECGFAYDERAILEALGNPAALRYEPEPRGLASARQAVSKYYAAHGVRADVDDILLTTSTSEAYSYVFRLLCNPGDEVLVPAPSYPLFEFLAEIQDTRLVRYQLVYDHGWEIDFHALEQAISPRTRAIIVVHPNNPTGHFTKRSQIQKLNLMCAARGL</sequence>
<proteinExistence type="predicted"/>
<evidence type="ECO:0000313" key="2">
    <source>
        <dbReference type="EMBL" id="MBA0085463.1"/>
    </source>
</evidence>
<dbReference type="Gene3D" id="3.90.1150.10">
    <property type="entry name" value="Aspartate Aminotransferase, domain 1"/>
    <property type="match status" value="1"/>
</dbReference>
<dbReference type="PANTHER" id="PTHR45744:SF2">
    <property type="entry name" value="TYROSINE AMINOTRANSFERASE"/>
    <property type="match status" value="1"/>
</dbReference>
<keyword evidence="2" id="KW-0032">Aminotransferase</keyword>